<keyword evidence="5 7" id="KW-0472">Membrane</keyword>
<protein>
    <submittedName>
        <fullName evidence="8">Uncharacterized protein</fullName>
    </submittedName>
</protein>
<organism evidence="8 9">
    <name type="scientific">Microctonus aethiopoides</name>
    <dbReference type="NCBI Taxonomy" id="144406"/>
    <lineage>
        <taxon>Eukaryota</taxon>
        <taxon>Metazoa</taxon>
        <taxon>Ecdysozoa</taxon>
        <taxon>Arthropoda</taxon>
        <taxon>Hexapoda</taxon>
        <taxon>Insecta</taxon>
        <taxon>Pterygota</taxon>
        <taxon>Neoptera</taxon>
        <taxon>Endopterygota</taxon>
        <taxon>Hymenoptera</taxon>
        <taxon>Apocrita</taxon>
        <taxon>Ichneumonoidea</taxon>
        <taxon>Braconidae</taxon>
        <taxon>Euphorinae</taxon>
        <taxon>Microctonus</taxon>
    </lineage>
</organism>
<reference evidence="8" key="1">
    <citation type="journal article" date="2023" name="bioRxiv">
        <title>Scaffold-level genome assemblies of two parasitoid biocontrol wasps reveal the parthenogenesis mechanism and an associated novel virus.</title>
        <authorList>
            <person name="Inwood S."/>
            <person name="Skelly J."/>
            <person name="Guhlin J."/>
            <person name="Harrop T."/>
            <person name="Goldson S."/>
            <person name="Dearden P."/>
        </authorList>
    </citation>
    <scope>NUCLEOTIDE SEQUENCE</scope>
    <source>
        <strain evidence="8">Irish</strain>
        <tissue evidence="8">Whole body</tissue>
    </source>
</reference>
<evidence type="ECO:0000313" key="9">
    <source>
        <dbReference type="Proteomes" id="UP001168990"/>
    </source>
</evidence>
<evidence type="ECO:0000256" key="1">
    <source>
        <dbReference type="ARBA" id="ARBA00004479"/>
    </source>
</evidence>
<evidence type="ECO:0000256" key="2">
    <source>
        <dbReference type="ARBA" id="ARBA00022692"/>
    </source>
</evidence>
<keyword evidence="3" id="KW-0732">Signal</keyword>
<dbReference type="InterPro" id="IPR018795">
    <property type="entry name" value="K2013-like"/>
</dbReference>
<evidence type="ECO:0000256" key="4">
    <source>
        <dbReference type="ARBA" id="ARBA00022989"/>
    </source>
</evidence>
<dbReference type="PANTHER" id="PTHR31386">
    <property type="entry name" value="UNCHARACTERIZED PROTEIN KIAA2013"/>
    <property type="match status" value="1"/>
</dbReference>
<dbReference type="Proteomes" id="UP001168990">
    <property type="component" value="Unassembled WGS sequence"/>
</dbReference>
<name>A0AA39FIS6_9HYME</name>
<evidence type="ECO:0000256" key="6">
    <source>
        <dbReference type="ARBA" id="ARBA00023180"/>
    </source>
</evidence>
<keyword evidence="4 7" id="KW-1133">Transmembrane helix</keyword>
<keyword evidence="2 7" id="KW-0812">Transmembrane</keyword>
<accession>A0AA39FIS6</accession>
<evidence type="ECO:0000256" key="7">
    <source>
        <dbReference type="SAM" id="Phobius"/>
    </source>
</evidence>
<dbReference type="GO" id="GO:0016020">
    <property type="term" value="C:membrane"/>
    <property type="evidence" value="ECO:0007669"/>
    <property type="project" value="UniProtKB-SubCell"/>
</dbReference>
<proteinExistence type="predicted"/>
<evidence type="ECO:0000256" key="5">
    <source>
        <dbReference type="ARBA" id="ARBA00023136"/>
    </source>
</evidence>
<keyword evidence="9" id="KW-1185">Reference proteome</keyword>
<dbReference type="EMBL" id="JAQQBS010000004">
    <property type="protein sequence ID" value="KAK0170226.1"/>
    <property type="molecule type" value="Genomic_DNA"/>
</dbReference>
<keyword evidence="6" id="KW-0325">Glycoprotein</keyword>
<dbReference type="PANTHER" id="PTHR31386:SF2">
    <property type="entry name" value="SIMILAR TO RIKEN CDNA 2510039O18"/>
    <property type="match status" value="1"/>
</dbReference>
<dbReference type="Pfam" id="PF10222">
    <property type="entry name" value="DUF2152"/>
    <property type="match status" value="1"/>
</dbReference>
<feature type="transmembrane region" description="Helical" evidence="7">
    <location>
        <begin position="27"/>
        <end position="50"/>
    </location>
</feature>
<gene>
    <name evidence="8" type="ORF">PV328_010810</name>
</gene>
<sequence>MSRNGGMSEIGKRFRRLIDGHYSNRKIIIFLFFFCGFLLYFGPSFIQWLFSKDHGPVEAFEDHCMNERLANFHADAAAYDAAIIEYNGASEGEVINRYLPYVGNGILAVQTIPFNGRLFIKQGRTLSLDAQWDPLIAIIPDNNIQREATVMHFTHGIVYRYQCIKDGYHVTNQYYAHRIMDGIFVQDISISNPSSLSQKVTLQLSANQYWTDIKPANIQMDGIIHKYSITSGYVHLSDSNQIIVVSVVYAIPPKSVVIKPRSTTKLQFLTSVSYSNSPQTISQYANERKITEKNALKAIKKAISLQQQQQGIREQHVNIWQSYWHSGLSISESKAKDVLNGDKINSTIYYILSQIAQGIPDVEKSTSNNEGCYRGHHTLDAPRLWKDTSTIEGVNAIVKAWLITLEKQGCHRLITGGPSAVQQAIILSLGGLRFSNQHLEFNIDPQYLHRNYLFRRINYGNITHVNISVIVGEDNRAVLSVALDQSDSDYYGCDAGCLDSPVPLSQLYTNFPVKLTKPLTAILYITSDYQHMQDLRNALHVHEVEEAPAHDHHVMALHKHGHQLGGLPTFFWISICFLIIVFHMFLCKIIITEYCGHQDRQRTRYNRLTG</sequence>
<reference evidence="8" key="2">
    <citation type="submission" date="2023-03" db="EMBL/GenBank/DDBJ databases">
        <authorList>
            <person name="Inwood S.N."/>
            <person name="Skelly J.G."/>
            <person name="Guhlin J."/>
            <person name="Harrop T.W.R."/>
            <person name="Goldson S.G."/>
            <person name="Dearden P.K."/>
        </authorList>
    </citation>
    <scope>NUCLEOTIDE SEQUENCE</scope>
    <source>
        <strain evidence="8">Irish</strain>
        <tissue evidence="8">Whole body</tissue>
    </source>
</reference>
<comment type="caution">
    <text evidence="8">The sequence shown here is derived from an EMBL/GenBank/DDBJ whole genome shotgun (WGS) entry which is preliminary data.</text>
</comment>
<evidence type="ECO:0000313" key="8">
    <source>
        <dbReference type="EMBL" id="KAK0170226.1"/>
    </source>
</evidence>
<comment type="subcellular location">
    <subcellularLocation>
        <location evidence="1">Membrane</location>
        <topology evidence="1">Single-pass type I membrane protein</topology>
    </subcellularLocation>
</comment>
<evidence type="ECO:0000256" key="3">
    <source>
        <dbReference type="ARBA" id="ARBA00022729"/>
    </source>
</evidence>
<feature type="transmembrane region" description="Helical" evidence="7">
    <location>
        <begin position="570"/>
        <end position="591"/>
    </location>
</feature>
<dbReference type="AlphaFoldDB" id="A0AA39FIS6"/>